<feature type="compositionally biased region" description="Basic and acidic residues" evidence="1">
    <location>
        <begin position="15"/>
        <end position="26"/>
    </location>
</feature>
<evidence type="ECO:0000313" key="3">
    <source>
        <dbReference type="Proteomes" id="UP001239994"/>
    </source>
</evidence>
<accession>A0AAD9DVP4</accession>
<proteinExistence type="predicted"/>
<keyword evidence="3" id="KW-1185">Reference proteome</keyword>
<dbReference type="AlphaFoldDB" id="A0AAD9DVP4"/>
<evidence type="ECO:0000313" key="2">
    <source>
        <dbReference type="EMBL" id="KAK1795691.1"/>
    </source>
</evidence>
<feature type="region of interest" description="Disordered" evidence="1">
    <location>
        <begin position="1"/>
        <end position="26"/>
    </location>
</feature>
<reference evidence="2" key="1">
    <citation type="submission" date="2023-03" db="EMBL/GenBank/DDBJ databases">
        <title>Electrophorus voltai genome.</title>
        <authorList>
            <person name="Bian C."/>
        </authorList>
    </citation>
    <scope>NUCLEOTIDE SEQUENCE</scope>
    <source>
        <strain evidence="2">CB-2022</strain>
        <tissue evidence="2">Muscle</tissue>
    </source>
</reference>
<feature type="compositionally biased region" description="Polar residues" evidence="1">
    <location>
        <begin position="63"/>
        <end position="83"/>
    </location>
</feature>
<feature type="region of interest" description="Disordered" evidence="1">
    <location>
        <begin position="63"/>
        <end position="84"/>
    </location>
</feature>
<dbReference type="Proteomes" id="UP001239994">
    <property type="component" value="Unassembled WGS sequence"/>
</dbReference>
<dbReference type="EMBL" id="JAROKS010000015">
    <property type="protein sequence ID" value="KAK1795691.1"/>
    <property type="molecule type" value="Genomic_DNA"/>
</dbReference>
<comment type="caution">
    <text evidence="2">The sequence shown here is derived from an EMBL/GenBank/DDBJ whole genome shotgun (WGS) entry which is preliminary data.</text>
</comment>
<protein>
    <submittedName>
        <fullName evidence="2">Uncharacterized protein</fullName>
    </submittedName>
</protein>
<name>A0AAD9DVP4_9TELE</name>
<organism evidence="2 3">
    <name type="scientific">Electrophorus voltai</name>
    <dbReference type="NCBI Taxonomy" id="2609070"/>
    <lineage>
        <taxon>Eukaryota</taxon>
        <taxon>Metazoa</taxon>
        <taxon>Chordata</taxon>
        <taxon>Craniata</taxon>
        <taxon>Vertebrata</taxon>
        <taxon>Euteleostomi</taxon>
        <taxon>Actinopterygii</taxon>
        <taxon>Neopterygii</taxon>
        <taxon>Teleostei</taxon>
        <taxon>Ostariophysi</taxon>
        <taxon>Gymnotiformes</taxon>
        <taxon>Gymnotoidei</taxon>
        <taxon>Gymnotidae</taxon>
        <taxon>Electrophorus</taxon>
    </lineage>
</organism>
<gene>
    <name evidence="2" type="ORF">P4O66_001181</name>
</gene>
<sequence length="266" mass="29595">MPISSVQTPIKKWKMRDSAETKPRHDANTGLDVLIDDKASKMIPENVLVPPVDELMLPYPSRTSNHSNGCRNSSPMTETNRTPGVQGRLLHGREVGVRLGMGWRPALAWRWQQTSCACSCSLRGTGSASQPPVLLCVKRTDNEGERSGRRDDGKIAPGPGLLRACSGFFTCRREEENCHRTPLLLYTCTPFLDWEWRKEVERENREVGAGVCLDSTALNRNIAVILMLGLIPRIPQDCLMSEGAAARSGTYTAKELHMLTSYVLFK</sequence>
<evidence type="ECO:0000256" key="1">
    <source>
        <dbReference type="SAM" id="MobiDB-lite"/>
    </source>
</evidence>